<dbReference type="AlphaFoldDB" id="Q5AT37"/>
<dbReference type="HOGENOM" id="CLU_1948788_0_0_1"/>
<reference evidence="2" key="2">
    <citation type="journal article" date="2009" name="Fungal Genet. Biol.">
        <title>The 2008 update of the Aspergillus nidulans genome annotation: a community effort.</title>
        <authorList>
            <person name="Wortman J.R."/>
            <person name="Gilsenan J.M."/>
            <person name="Joardar V."/>
            <person name="Deegan J."/>
            <person name="Clutterbuck J."/>
            <person name="Andersen M.R."/>
            <person name="Archer D."/>
            <person name="Bencina M."/>
            <person name="Braus G."/>
            <person name="Coutinho P."/>
            <person name="von Dohren H."/>
            <person name="Doonan J."/>
            <person name="Driessen A.J."/>
            <person name="Durek P."/>
            <person name="Espeso E."/>
            <person name="Fekete E."/>
            <person name="Flipphi M."/>
            <person name="Estrada C.G."/>
            <person name="Geysens S."/>
            <person name="Goldman G."/>
            <person name="de Groot P.W."/>
            <person name="Hansen K."/>
            <person name="Harris S.D."/>
            <person name="Heinekamp T."/>
            <person name="Helmstaedt K."/>
            <person name="Henrissat B."/>
            <person name="Hofmann G."/>
            <person name="Homan T."/>
            <person name="Horio T."/>
            <person name="Horiuchi H."/>
            <person name="James S."/>
            <person name="Jones M."/>
            <person name="Karaffa L."/>
            <person name="Karanyi Z."/>
            <person name="Kato M."/>
            <person name="Keller N."/>
            <person name="Kelly D.E."/>
            <person name="Kiel J.A."/>
            <person name="Kim J.M."/>
            <person name="van der Klei I.J."/>
            <person name="Klis F.M."/>
            <person name="Kovalchuk A."/>
            <person name="Krasevec N."/>
            <person name="Kubicek C.P."/>
            <person name="Liu B."/>
            <person name="Maccabe A."/>
            <person name="Meyer V."/>
            <person name="Mirabito P."/>
            <person name="Miskei M."/>
            <person name="Mos M."/>
            <person name="Mullins J."/>
            <person name="Nelson D.R."/>
            <person name="Nielsen J."/>
            <person name="Oakley B.R."/>
            <person name="Osmani S.A."/>
            <person name="Pakula T."/>
            <person name="Paszewski A."/>
            <person name="Paulsen I."/>
            <person name="Pilsyk S."/>
            <person name="Pocsi I."/>
            <person name="Punt P.J."/>
            <person name="Ram A.F."/>
            <person name="Ren Q."/>
            <person name="Robellet X."/>
            <person name="Robson G."/>
            <person name="Seiboth B."/>
            <person name="van Solingen P."/>
            <person name="Specht T."/>
            <person name="Sun J."/>
            <person name="Taheri-Talesh N."/>
            <person name="Takeshita N."/>
            <person name="Ussery D."/>
            <person name="vanKuyk P.A."/>
            <person name="Visser H."/>
            <person name="van de Vondervoort P.J."/>
            <person name="de Vries R.P."/>
            <person name="Walton J."/>
            <person name="Xiang X."/>
            <person name="Xiong Y."/>
            <person name="Zeng A.P."/>
            <person name="Brandt B.W."/>
            <person name="Cornell M.J."/>
            <person name="van den Hondel C.A."/>
            <person name="Visser J."/>
            <person name="Oliver S.G."/>
            <person name="Turner G."/>
        </authorList>
    </citation>
    <scope>GENOME REANNOTATION</scope>
    <source>
        <strain evidence="2">FGSC A4 / ATCC 38163 / CBS 112.46 / NRRL 194 / M139</strain>
    </source>
</reference>
<proteinExistence type="predicted"/>
<dbReference type="OrthoDB" id="4424523at2759"/>
<accession>Q5AT37</accession>
<dbReference type="GeneID" id="2868675"/>
<dbReference type="KEGG" id="ani:ANIA_08543"/>
<reference evidence="2" key="1">
    <citation type="journal article" date="2005" name="Nature">
        <title>Sequencing of Aspergillus nidulans and comparative analysis with A. fumigatus and A. oryzae.</title>
        <authorList>
            <person name="Galagan J.E."/>
            <person name="Calvo S.E."/>
            <person name="Cuomo C."/>
            <person name="Ma L.J."/>
            <person name="Wortman J.R."/>
            <person name="Batzoglou S."/>
            <person name="Lee S.I."/>
            <person name="Basturkmen M."/>
            <person name="Spevak C.C."/>
            <person name="Clutterbuck J."/>
            <person name="Kapitonov V."/>
            <person name="Jurka J."/>
            <person name="Scazzocchio C."/>
            <person name="Farman M."/>
            <person name="Butler J."/>
            <person name="Purcell S."/>
            <person name="Harris S."/>
            <person name="Braus G.H."/>
            <person name="Draht O."/>
            <person name="Busch S."/>
            <person name="D'Enfert C."/>
            <person name="Bouchier C."/>
            <person name="Goldman G.H."/>
            <person name="Bell-Pedersen D."/>
            <person name="Griffiths-Jones S."/>
            <person name="Doonan J.H."/>
            <person name="Yu J."/>
            <person name="Vienken K."/>
            <person name="Pain A."/>
            <person name="Freitag M."/>
            <person name="Selker E.U."/>
            <person name="Archer D.B."/>
            <person name="Penalva M.A."/>
            <person name="Oakley B.R."/>
            <person name="Momany M."/>
            <person name="Tanaka T."/>
            <person name="Kumagai T."/>
            <person name="Asai K."/>
            <person name="Machida M."/>
            <person name="Nierman W.C."/>
            <person name="Denning D.W."/>
            <person name="Caddick M."/>
            <person name="Hynes M."/>
            <person name="Paoletti M."/>
            <person name="Fischer R."/>
            <person name="Miller B."/>
            <person name="Dyer P."/>
            <person name="Sachs M.S."/>
            <person name="Osmani S.A."/>
            <person name="Birren B.W."/>
        </authorList>
    </citation>
    <scope>NUCLEOTIDE SEQUENCE [LARGE SCALE GENOMIC DNA]</scope>
    <source>
        <strain evidence="2">FGSC A4 / ATCC 38163 / CBS 112.46 / NRRL 194 / M139</strain>
    </source>
</reference>
<dbReference type="Proteomes" id="UP000000560">
    <property type="component" value="Chromosome V"/>
</dbReference>
<evidence type="ECO:0000313" key="2">
    <source>
        <dbReference type="Proteomes" id="UP000000560"/>
    </source>
</evidence>
<evidence type="ECO:0000313" key="1">
    <source>
        <dbReference type="EMBL" id="CBF80766.1"/>
    </source>
</evidence>
<sequence length="129" mass="14287">MISNRCRRRVWTPLPQSHTIILFFLDNHIIVNMSFSIDVGGANTFSIGAGRAPLVLDESTRTLYNRAISNLFSLTDQERRPVTHRSPPHEKDTLCQNACDLSMGELVTKAINISNNNGDDNDGFLAASA</sequence>
<protein>
    <submittedName>
        <fullName evidence="1">Uncharacterized protein</fullName>
    </submittedName>
</protein>
<dbReference type="RefSeq" id="XP_681812.1">
    <property type="nucleotide sequence ID" value="XM_676720.1"/>
</dbReference>
<accession>C8VER2</accession>
<name>Q5AT37_EMENI</name>
<dbReference type="InParanoid" id="Q5AT37"/>
<dbReference type="EMBL" id="BN001305">
    <property type="protein sequence ID" value="CBF80766.1"/>
    <property type="molecule type" value="Genomic_DNA"/>
</dbReference>
<gene>
    <name evidence="1" type="ORF">ANIA_08543</name>
</gene>
<keyword evidence="2" id="KW-1185">Reference proteome</keyword>
<organism evidence="1 2">
    <name type="scientific">Emericella nidulans (strain FGSC A4 / ATCC 38163 / CBS 112.46 / NRRL 194 / M139)</name>
    <name type="common">Aspergillus nidulans</name>
    <dbReference type="NCBI Taxonomy" id="227321"/>
    <lineage>
        <taxon>Eukaryota</taxon>
        <taxon>Fungi</taxon>
        <taxon>Dikarya</taxon>
        <taxon>Ascomycota</taxon>
        <taxon>Pezizomycotina</taxon>
        <taxon>Eurotiomycetes</taxon>
        <taxon>Eurotiomycetidae</taxon>
        <taxon>Eurotiales</taxon>
        <taxon>Aspergillaceae</taxon>
        <taxon>Aspergillus</taxon>
        <taxon>Aspergillus subgen. Nidulantes</taxon>
    </lineage>
</organism>